<feature type="compositionally biased region" description="Polar residues" evidence="1">
    <location>
        <begin position="64"/>
        <end position="74"/>
    </location>
</feature>
<dbReference type="EMBL" id="PFBL01000018">
    <property type="protein sequence ID" value="PIR83133.1"/>
    <property type="molecule type" value="Genomic_DNA"/>
</dbReference>
<evidence type="ECO:0000313" key="4">
    <source>
        <dbReference type="Proteomes" id="UP000230179"/>
    </source>
</evidence>
<dbReference type="Proteomes" id="UP000230179">
    <property type="component" value="Unassembled WGS sequence"/>
</dbReference>
<organism evidence="3 4">
    <name type="scientific">Candidatus Kaiserbacteria bacterium CG10_big_fil_rev_8_21_14_0_10_56_12</name>
    <dbReference type="NCBI Taxonomy" id="1974611"/>
    <lineage>
        <taxon>Bacteria</taxon>
        <taxon>Candidatus Kaiseribacteriota</taxon>
    </lineage>
</organism>
<protein>
    <recommendedName>
        <fullName evidence="5">Helix-turn-helix domain-containing protein</fullName>
    </recommendedName>
</protein>
<feature type="transmembrane region" description="Helical" evidence="2">
    <location>
        <begin position="197"/>
        <end position="220"/>
    </location>
</feature>
<reference evidence="4" key="1">
    <citation type="submission" date="2017-09" db="EMBL/GenBank/DDBJ databases">
        <title>Depth-based differentiation of microbial function through sediment-hosted aquifers and enrichment of novel symbionts in the deep terrestrial subsurface.</title>
        <authorList>
            <person name="Probst A.J."/>
            <person name="Ladd B."/>
            <person name="Jarett J.K."/>
            <person name="Geller-Mcgrath D.E."/>
            <person name="Sieber C.M.K."/>
            <person name="Emerson J.B."/>
            <person name="Anantharaman K."/>
            <person name="Thomas B.C."/>
            <person name="Malmstrom R."/>
            <person name="Stieglmeier M."/>
            <person name="Klingl A."/>
            <person name="Woyke T."/>
            <person name="Ryan C.M."/>
            <person name="Banfield J.F."/>
        </authorList>
    </citation>
    <scope>NUCLEOTIDE SEQUENCE [LARGE SCALE GENOMIC DNA]</scope>
</reference>
<gene>
    <name evidence="3" type="ORF">COU19_02080</name>
</gene>
<accession>A0A2H0U9P0</accession>
<comment type="caution">
    <text evidence="3">The sequence shown here is derived from an EMBL/GenBank/DDBJ whole genome shotgun (WGS) entry which is preliminary data.</text>
</comment>
<keyword evidence="2" id="KW-0472">Membrane</keyword>
<evidence type="ECO:0000256" key="1">
    <source>
        <dbReference type="SAM" id="MobiDB-lite"/>
    </source>
</evidence>
<evidence type="ECO:0000313" key="3">
    <source>
        <dbReference type="EMBL" id="PIR83133.1"/>
    </source>
</evidence>
<feature type="region of interest" description="Disordered" evidence="1">
    <location>
        <begin position="171"/>
        <end position="190"/>
    </location>
</feature>
<dbReference type="AlphaFoldDB" id="A0A2H0U9P0"/>
<name>A0A2H0U9P0_9BACT</name>
<evidence type="ECO:0000256" key="2">
    <source>
        <dbReference type="SAM" id="Phobius"/>
    </source>
</evidence>
<feature type="transmembrane region" description="Helical" evidence="2">
    <location>
        <begin position="226"/>
        <end position="244"/>
    </location>
</feature>
<proteinExistence type="predicted"/>
<feature type="region of interest" description="Disordered" evidence="1">
    <location>
        <begin position="59"/>
        <end position="88"/>
    </location>
</feature>
<keyword evidence="2" id="KW-1133">Transmembrane helix</keyword>
<keyword evidence="2" id="KW-0812">Transmembrane</keyword>
<sequence length="245" mass="26841">MDEVIIDERKYISAKQAAKVTGYARDYVGQLCREGRVKARLVGRAWYVLESAIQDHRFGPTKSAEAQQVSVTSNENEESGASHAWAPSTYAPVVPDTLPELAPKVVTEPRLTYIDGTAESSVIDVDQAQHLNNEEETQTPDNSVVADDRSEIVREVTPDARRDRVVDGIVPLDRDSNSSDATQAPQERQLRRSSRGVAAVLSYVIGVALALSFAVLAVLNSGLVDQYIYSAIPVHYISGIIVYIK</sequence>
<evidence type="ECO:0008006" key="5">
    <source>
        <dbReference type="Google" id="ProtNLM"/>
    </source>
</evidence>